<dbReference type="Gene3D" id="3.90.1150.220">
    <property type="match status" value="1"/>
</dbReference>
<evidence type="ECO:0000256" key="10">
    <source>
        <dbReference type="ARBA" id="ARBA00022786"/>
    </source>
</evidence>
<feature type="compositionally biased region" description="Basic residues" evidence="17">
    <location>
        <begin position="307"/>
        <end position="324"/>
    </location>
</feature>
<proteinExistence type="inferred from homology"/>
<reference evidence="19" key="1">
    <citation type="submission" date="2021-03" db="EMBL/GenBank/DDBJ databases">
        <title>Evolutionary innovations through gain and loss of genes in the ectomycorrhizal Boletales.</title>
        <authorList>
            <person name="Wu G."/>
            <person name="Miyauchi S."/>
            <person name="Morin E."/>
            <person name="Yang Z.-L."/>
            <person name="Xu J."/>
            <person name="Martin F.M."/>
        </authorList>
    </citation>
    <scope>NUCLEOTIDE SEQUENCE</scope>
    <source>
        <strain evidence="19">BR01</strain>
    </source>
</reference>
<keyword evidence="13 16" id="KW-0234">DNA repair</keyword>
<dbReference type="Pfam" id="PF07574">
    <property type="entry name" value="SMC_Nse1"/>
    <property type="match status" value="1"/>
</dbReference>
<keyword evidence="6 16" id="KW-0808">Transferase</keyword>
<evidence type="ECO:0000256" key="8">
    <source>
        <dbReference type="ARBA" id="ARBA00022763"/>
    </source>
</evidence>
<evidence type="ECO:0000256" key="17">
    <source>
        <dbReference type="SAM" id="MobiDB-lite"/>
    </source>
</evidence>
<keyword evidence="10 16" id="KW-0833">Ubl conjugation pathway</keyword>
<evidence type="ECO:0000256" key="16">
    <source>
        <dbReference type="RuleBase" id="RU368018"/>
    </source>
</evidence>
<dbReference type="InterPro" id="IPR013083">
    <property type="entry name" value="Znf_RING/FYVE/PHD"/>
</dbReference>
<evidence type="ECO:0000259" key="18">
    <source>
        <dbReference type="PROSITE" id="PS50089"/>
    </source>
</evidence>
<dbReference type="EC" id="2.3.2.27" evidence="4 16"/>
<feature type="region of interest" description="Disordered" evidence="17">
    <location>
        <begin position="254"/>
        <end position="329"/>
    </location>
</feature>
<organism evidence="19 20">
    <name type="scientific">Boletus reticuloceps</name>
    <dbReference type="NCBI Taxonomy" id="495285"/>
    <lineage>
        <taxon>Eukaryota</taxon>
        <taxon>Fungi</taxon>
        <taxon>Dikarya</taxon>
        <taxon>Basidiomycota</taxon>
        <taxon>Agaricomycotina</taxon>
        <taxon>Agaricomycetes</taxon>
        <taxon>Agaricomycetidae</taxon>
        <taxon>Boletales</taxon>
        <taxon>Boletineae</taxon>
        <taxon>Boletaceae</taxon>
        <taxon>Boletoideae</taxon>
        <taxon>Boletus</taxon>
    </lineage>
</organism>
<evidence type="ECO:0000256" key="2">
    <source>
        <dbReference type="ARBA" id="ARBA00004123"/>
    </source>
</evidence>
<comment type="function">
    <text evidence="16">Acts in a DNA repair pathway for removal of UV-induced DNA damage that is distinct from classical nucleotide excision repair and in repair of ionizing radiation damage. Functions in homologous recombination repair of DNA double strand breaks and in recovery of stalled replication forks.</text>
</comment>
<feature type="compositionally biased region" description="Acidic residues" evidence="17">
    <location>
        <begin position="274"/>
        <end position="289"/>
    </location>
</feature>
<dbReference type="FunFam" id="1.10.10.10:FF:000270">
    <property type="entry name" value="Non-structural maintenance of chromosomes element 1 homolog"/>
    <property type="match status" value="1"/>
</dbReference>
<evidence type="ECO:0000256" key="15">
    <source>
        <dbReference type="PROSITE-ProRule" id="PRU00175"/>
    </source>
</evidence>
<dbReference type="AlphaFoldDB" id="A0A8I3A944"/>
<comment type="similarity">
    <text evidence="3 16">Belongs to the NSE1 family.</text>
</comment>
<dbReference type="GO" id="GO:0008270">
    <property type="term" value="F:zinc ion binding"/>
    <property type="evidence" value="ECO:0007669"/>
    <property type="project" value="UniProtKB-KW"/>
</dbReference>
<evidence type="ECO:0000256" key="3">
    <source>
        <dbReference type="ARBA" id="ARBA00010258"/>
    </source>
</evidence>
<comment type="caution">
    <text evidence="19">The sequence shown here is derived from an EMBL/GenBank/DDBJ whole genome shotgun (WGS) entry which is preliminary data.</text>
</comment>
<dbReference type="Pfam" id="PF08746">
    <property type="entry name" value="zf-RING-like"/>
    <property type="match status" value="1"/>
</dbReference>
<dbReference type="PANTHER" id="PTHR20973">
    <property type="entry name" value="NON-SMC ELEMENT 1-RELATED"/>
    <property type="match status" value="1"/>
</dbReference>
<keyword evidence="9 15" id="KW-0863">Zinc-finger</keyword>
<keyword evidence="7 16" id="KW-0479">Metal-binding</keyword>
<evidence type="ECO:0000256" key="1">
    <source>
        <dbReference type="ARBA" id="ARBA00000900"/>
    </source>
</evidence>
<dbReference type="InterPro" id="IPR001841">
    <property type="entry name" value="Znf_RING"/>
</dbReference>
<evidence type="ECO:0000256" key="14">
    <source>
        <dbReference type="ARBA" id="ARBA00023242"/>
    </source>
</evidence>
<evidence type="ECO:0000256" key="11">
    <source>
        <dbReference type="ARBA" id="ARBA00022833"/>
    </source>
</evidence>
<dbReference type="SUPFAM" id="SSF57850">
    <property type="entry name" value="RING/U-box"/>
    <property type="match status" value="1"/>
</dbReference>
<dbReference type="PANTHER" id="PTHR20973:SF0">
    <property type="entry name" value="NON-STRUCTURAL MAINTENANCE OF CHROMOSOMES ELEMENT 1 HOMOLOG"/>
    <property type="match status" value="1"/>
</dbReference>
<dbReference type="OrthoDB" id="185455at2759"/>
<keyword evidence="20" id="KW-1185">Reference proteome</keyword>
<feature type="compositionally biased region" description="Low complexity" evidence="17">
    <location>
        <begin position="290"/>
        <end position="302"/>
    </location>
</feature>
<comment type="subunit">
    <text evidence="16">Component of the Smc5-Smc6 complex.</text>
</comment>
<evidence type="ECO:0000256" key="7">
    <source>
        <dbReference type="ARBA" id="ARBA00022723"/>
    </source>
</evidence>
<dbReference type="GO" id="GO:0030915">
    <property type="term" value="C:Smc5-Smc6 complex"/>
    <property type="evidence" value="ECO:0007669"/>
    <property type="project" value="UniProtKB-UniRule"/>
</dbReference>
<evidence type="ECO:0000256" key="13">
    <source>
        <dbReference type="ARBA" id="ARBA00023204"/>
    </source>
</evidence>
<dbReference type="Gene3D" id="3.30.40.10">
    <property type="entry name" value="Zinc/RING finger domain, C3HC4 (zinc finger)"/>
    <property type="match status" value="1"/>
</dbReference>
<dbReference type="InterPro" id="IPR011513">
    <property type="entry name" value="Nse1"/>
</dbReference>
<protein>
    <recommendedName>
        <fullName evidence="5 16">Non-structural maintenance of chromosomes element 1 homolog</fullName>
        <ecNumber evidence="4 16">2.3.2.27</ecNumber>
    </recommendedName>
</protein>
<evidence type="ECO:0000256" key="9">
    <source>
        <dbReference type="ARBA" id="ARBA00022771"/>
    </source>
</evidence>
<evidence type="ECO:0000256" key="4">
    <source>
        <dbReference type="ARBA" id="ARBA00012483"/>
    </source>
</evidence>
<dbReference type="EMBL" id="JAGFBS010000012">
    <property type="protein sequence ID" value="KAG6376433.1"/>
    <property type="molecule type" value="Genomic_DNA"/>
</dbReference>
<dbReference type="InterPro" id="IPR036388">
    <property type="entry name" value="WH-like_DNA-bd_sf"/>
</dbReference>
<dbReference type="GO" id="GO:0000724">
    <property type="term" value="P:double-strand break repair via homologous recombination"/>
    <property type="evidence" value="ECO:0007669"/>
    <property type="project" value="TreeGrafter"/>
</dbReference>
<evidence type="ECO:0000313" key="19">
    <source>
        <dbReference type="EMBL" id="KAG6376433.1"/>
    </source>
</evidence>
<keyword evidence="8 16" id="KW-0227">DNA damage</keyword>
<keyword evidence="14 16" id="KW-0539">Nucleus</keyword>
<name>A0A8I3A944_9AGAM</name>
<dbReference type="PROSITE" id="PS50089">
    <property type="entry name" value="ZF_RING_2"/>
    <property type="match status" value="1"/>
</dbReference>
<accession>A0A8I3A944</accession>
<feature type="domain" description="RING-type" evidence="18">
    <location>
        <begin position="197"/>
        <end position="237"/>
    </location>
</feature>
<sequence length="359" mass="40393">MAVHSNNVQHLFLQAVFSRGILSFKHAQLLWKKCIDVVNKVANRVPAIAFNEGRQAWDKFVTEINTSLNPLDLEFRHLMDEQTGIEMYAVVNTKDDEIAQMATDYTPLEIAYFKAVVEQIMLASHEAYSVSSLAALREVSSLKSSMTKSQAEAVLASLVAKGWLLKSKRARYSLSTRALLELSPYLKSNYPEDCLECTICMEIITRGASCNTPNCKTRIHYHCFKKLRPRRGQCPTCGVDWPQDIMGLKPVGEAAAKGGQEDGRRTRNKSTTASDEDEDEMRMDEDEAEPSQPSNLSPSNLNDAGRKRLSRWKTKTRKRTRNRMTRLPAGPKPTCSVVLLGPVEPTFNNVFYGLFPINK</sequence>
<keyword evidence="12 16" id="KW-0233">DNA recombination</keyword>
<gene>
    <name evidence="19" type="ORF">JVT61DRAFT_2421</name>
</gene>
<evidence type="ECO:0000256" key="6">
    <source>
        <dbReference type="ARBA" id="ARBA00022679"/>
    </source>
</evidence>
<comment type="catalytic activity">
    <reaction evidence="1 16">
        <text>S-ubiquitinyl-[E2 ubiquitin-conjugating enzyme]-L-cysteine + [acceptor protein]-L-lysine = [E2 ubiquitin-conjugating enzyme]-L-cysteine + N(6)-ubiquitinyl-[acceptor protein]-L-lysine.</text>
        <dbReference type="EC" id="2.3.2.27"/>
    </reaction>
</comment>
<dbReference type="Gene3D" id="1.10.10.10">
    <property type="entry name" value="Winged helix-like DNA-binding domain superfamily/Winged helix DNA-binding domain"/>
    <property type="match status" value="1"/>
</dbReference>
<evidence type="ECO:0000313" key="20">
    <source>
        <dbReference type="Proteomes" id="UP000683000"/>
    </source>
</evidence>
<dbReference type="GO" id="GO:0061630">
    <property type="term" value="F:ubiquitin protein ligase activity"/>
    <property type="evidence" value="ECO:0007669"/>
    <property type="project" value="UniProtKB-EC"/>
</dbReference>
<dbReference type="GO" id="GO:0005634">
    <property type="term" value="C:nucleus"/>
    <property type="evidence" value="ECO:0007669"/>
    <property type="project" value="UniProtKB-SubCell"/>
</dbReference>
<comment type="subcellular location">
    <subcellularLocation>
        <location evidence="2 16">Nucleus</location>
    </subcellularLocation>
</comment>
<keyword evidence="11 16" id="KW-0862">Zinc</keyword>
<dbReference type="InterPro" id="IPR014857">
    <property type="entry name" value="Nse1_RING_C4HC3-type"/>
</dbReference>
<evidence type="ECO:0000256" key="5">
    <source>
        <dbReference type="ARBA" id="ARBA00019422"/>
    </source>
</evidence>
<evidence type="ECO:0000256" key="12">
    <source>
        <dbReference type="ARBA" id="ARBA00023172"/>
    </source>
</evidence>
<dbReference type="Proteomes" id="UP000683000">
    <property type="component" value="Unassembled WGS sequence"/>
</dbReference>